<sequence length="371" mass="41514">MTENPNWYTINNISEFDSPALLIYLDRVQNNIAQIKGMIDDVARLRPHVKTHKTKEASLLLMEAGIRKFKCATIAEAEMLADIEAPDVLLAYQPVGPKIERFISLVITFPATRFSCLVDDYKVAQQLSERAVEANLDIPVYLDVNVGMNRTGVIPDKAIDLYTVCSYLEGITPIGLHVYDGHIGDKDFEKRKQQCDEAYALVEELKKQLMKAGLEKPIIIAGGSPTFPIHAQRKKVECSPGTFIFWDDGYTQKLSEQPFQTAALVLTRIISLPSETMLCTDLGHKSIAAENPLGNRVSFLNAPDLKVISQSEEHLVLQAEKGHHYKVGDVLYGLPYHICPTCALYEKGLVVENGSVTNEWPIISRNRKILF</sequence>
<name>A0A9X2XWI2_9BACT</name>
<dbReference type="EMBL" id="JAOTIF010000008">
    <property type="protein sequence ID" value="MCU7549976.1"/>
    <property type="molecule type" value="Genomic_DNA"/>
</dbReference>
<dbReference type="InterPro" id="IPR051466">
    <property type="entry name" value="D-amino_acid_metab_enzyme"/>
</dbReference>
<dbReference type="Proteomes" id="UP001155483">
    <property type="component" value="Unassembled WGS sequence"/>
</dbReference>
<evidence type="ECO:0000256" key="1">
    <source>
        <dbReference type="ARBA" id="ARBA00005323"/>
    </source>
</evidence>
<dbReference type="Gene3D" id="3.20.20.10">
    <property type="entry name" value="Alanine racemase"/>
    <property type="match status" value="1"/>
</dbReference>
<evidence type="ECO:0000313" key="4">
    <source>
        <dbReference type="EMBL" id="MCU7549976.1"/>
    </source>
</evidence>
<dbReference type="PANTHER" id="PTHR28004">
    <property type="entry name" value="ZGC:162816-RELATED"/>
    <property type="match status" value="1"/>
</dbReference>
<dbReference type="InterPro" id="IPR026956">
    <property type="entry name" value="D-ser_dehydrat-like_dom"/>
</dbReference>
<dbReference type="CDD" id="cd06821">
    <property type="entry name" value="PLPDE_III_D-TA"/>
    <property type="match status" value="1"/>
</dbReference>
<dbReference type="GO" id="GO:0036088">
    <property type="term" value="P:D-serine catabolic process"/>
    <property type="evidence" value="ECO:0007669"/>
    <property type="project" value="TreeGrafter"/>
</dbReference>
<organism evidence="4 5">
    <name type="scientific">Paraflavisolibacter caeni</name>
    <dbReference type="NCBI Taxonomy" id="2982496"/>
    <lineage>
        <taxon>Bacteria</taxon>
        <taxon>Pseudomonadati</taxon>
        <taxon>Bacteroidota</taxon>
        <taxon>Chitinophagia</taxon>
        <taxon>Chitinophagales</taxon>
        <taxon>Chitinophagaceae</taxon>
        <taxon>Paraflavisolibacter</taxon>
    </lineage>
</organism>
<dbReference type="Pfam" id="PF01168">
    <property type="entry name" value="Ala_racemase_N"/>
    <property type="match status" value="1"/>
</dbReference>
<reference evidence="4" key="2">
    <citation type="submission" date="2023-04" db="EMBL/GenBank/DDBJ databases">
        <title>Paracnuella aquatica gen. nov., sp. nov., a member of the family Chitinophagaceae isolated from a hot spring.</title>
        <authorList>
            <person name="Wang C."/>
        </authorList>
    </citation>
    <scope>NUCLEOTIDE SEQUENCE</scope>
    <source>
        <strain evidence="4">LB-8</strain>
    </source>
</reference>
<evidence type="ECO:0000256" key="2">
    <source>
        <dbReference type="ARBA" id="ARBA00023239"/>
    </source>
</evidence>
<comment type="similarity">
    <text evidence="1">Belongs to the DSD1 family.</text>
</comment>
<dbReference type="RefSeq" id="WP_279297415.1">
    <property type="nucleotide sequence ID" value="NZ_JAOTIF010000008.1"/>
</dbReference>
<evidence type="ECO:0000313" key="5">
    <source>
        <dbReference type="Proteomes" id="UP001155483"/>
    </source>
</evidence>
<reference evidence="4" key="1">
    <citation type="submission" date="2022-09" db="EMBL/GenBank/DDBJ databases">
        <authorList>
            <person name="Yuan C."/>
            <person name="Ke Z."/>
        </authorList>
    </citation>
    <scope>NUCLEOTIDE SEQUENCE</scope>
    <source>
        <strain evidence="4">LB-8</strain>
    </source>
</reference>
<dbReference type="InterPro" id="IPR042208">
    <property type="entry name" value="D-ser_dehydrat-like_sf"/>
</dbReference>
<keyword evidence="5" id="KW-1185">Reference proteome</keyword>
<proteinExistence type="inferred from homology"/>
<dbReference type="PANTHER" id="PTHR28004:SF2">
    <property type="entry name" value="D-SERINE DEHYDRATASE"/>
    <property type="match status" value="1"/>
</dbReference>
<gene>
    <name evidence="4" type="ORF">OCK74_12660</name>
</gene>
<protein>
    <submittedName>
        <fullName evidence="4">D-TA family PLP-dependent enzyme</fullName>
    </submittedName>
</protein>
<dbReference type="SMART" id="SM01119">
    <property type="entry name" value="D-ser_dehydrat"/>
    <property type="match status" value="1"/>
</dbReference>
<comment type="caution">
    <text evidence="4">The sequence shown here is derived from an EMBL/GenBank/DDBJ whole genome shotgun (WGS) entry which is preliminary data.</text>
</comment>
<dbReference type="Gene3D" id="2.40.37.20">
    <property type="entry name" value="D-serine dehydratase-like domain"/>
    <property type="match status" value="1"/>
</dbReference>
<dbReference type="SUPFAM" id="SSF51419">
    <property type="entry name" value="PLP-binding barrel"/>
    <property type="match status" value="1"/>
</dbReference>
<dbReference type="Pfam" id="PF14031">
    <property type="entry name" value="D-ser_dehydrat"/>
    <property type="match status" value="1"/>
</dbReference>
<feature type="domain" description="D-serine dehydratase-like" evidence="3">
    <location>
        <begin position="262"/>
        <end position="352"/>
    </location>
</feature>
<dbReference type="AlphaFoldDB" id="A0A9X2XWI2"/>
<dbReference type="GO" id="GO:0008721">
    <property type="term" value="F:D-serine ammonia-lyase activity"/>
    <property type="evidence" value="ECO:0007669"/>
    <property type="project" value="TreeGrafter"/>
</dbReference>
<dbReference type="InterPro" id="IPR001608">
    <property type="entry name" value="Ala_racemase_N"/>
</dbReference>
<keyword evidence="2" id="KW-0456">Lyase</keyword>
<accession>A0A9X2XWI2</accession>
<dbReference type="InterPro" id="IPR029066">
    <property type="entry name" value="PLP-binding_barrel"/>
</dbReference>
<evidence type="ECO:0000259" key="3">
    <source>
        <dbReference type="SMART" id="SM01119"/>
    </source>
</evidence>